<dbReference type="Pfam" id="PF12796">
    <property type="entry name" value="Ank_2"/>
    <property type="match status" value="1"/>
</dbReference>
<feature type="signal peptide" evidence="5">
    <location>
        <begin position="1"/>
        <end position="26"/>
    </location>
</feature>
<dbReference type="InterPro" id="IPR002110">
    <property type="entry name" value="Ankyrin_rpt"/>
</dbReference>
<evidence type="ECO:0000256" key="3">
    <source>
        <dbReference type="PROSITE-ProRule" id="PRU00023"/>
    </source>
</evidence>
<keyword evidence="7" id="KW-1185">Reference proteome</keyword>
<gene>
    <name evidence="6" type="ORF">H3309_13725</name>
</gene>
<keyword evidence="5" id="KW-0732">Signal</keyword>
<dbReference type="AlphaFoldDB" id="A0A7G5IMU9"/>
<organism evidence="6 7">
    <name type="scientific">Sandaracinobacteroides saxicola</name>
    <dbReference type="NCBI Taxonomy" id="2759707"/>
    <lineage>
        <taxon>Bacteria</taxon>
        <taxon>Pseudomonadati</taxon>
        <taxon>Pseudomonadota</taxon>
        <taxon>Alphaproteobacteria</taxon>
        <taxon>Sphingomonadales</taxon>
        <taxon>Sphingosinicellaceae</taxon>
        <taxon>Sandaracinobacteroides</taxon>
    </lineage>
</organism>
<evidence type="ECO:0000256" key="2">
    <source>
        <dbReference type="ARBA" id="ARBA00023043"/>
    </source>
</evidence>
<feature type="repeat" description="ANK" evidence="3">
    <location>
        <begin position="65"/>
        <end position="97"/>
    </location>
</feature>
<evidence type="ECO:0000313" key="6">
    <source>
        <dbReference type="EMBL" id="QMW24691.1"/>
    </source>
</evidence>
<dbReference type="PROSITE" id="PS50088">
    <property type="entry name" value="ANK_REPEAT"/>
    <property type="match status" value="3"/>
</dbReference>
<evidence type="ECO:0000256" key="1">
    <source>
        <dbReference type="ARBA" id="ARBA00022737"/>
    </source>
</evidence>
<name>A0A7G5IMU9_9SPHN</name>
<dbReference type="PROSITE" id="PS50297">
    <property type="entry name" value="ANK_REP_REGION"/>
    <property type="match status" value="2"/>
</dbReference>
<dbReference type="SUPFAM" id="SSF48403">
    <property type="entry name" value="Ankyrin repeat"/>
    <property type="match status" value="1"/>
</dbReference>
<evidence type="ECO:0000256" key="5">
    <source>
        <dbReference type="SAM" id="SignalP"/>
    </source>
</evidence>
<proteinExistence type="predicted"/>
<accession>A0A7G5IMU9</accession>
<dbReference type="Proteomes" id="UP000515292">
    <property type="component" value="Chromosome"/>
</dbReference>
<feature type="repeat" description="ANK" evidence="3">
    <location>
        <begin position="98"/>
        <end position="130"/>
    </location>
</feature>
<evidence type="ECO:0000256" key="4">
    <source>
        <dbReference type="SAM" id="MobiDB-lite"/>
    </source>
</evidence>
<dbReference type="GO" id="GO:0004842">
    <property type="term" value="F:ubiquitin-protein transferase activity"/>
    <property type="evidence" value="ECO:0007669"/>
    <property type="project" value="TreeGrafter"/>
</dbReference>
<dbReference type="Gene3D" id="1.25.40.20">
    <property type="entry name" value="Ankyrin repeat-containing domain"/>
    <property type="match status" value="1"/>
</dbReference>
<dbReference type="Pfam" id="PF00023">
    <property type="entry name" value="Ank"/>
    <property type="match status" value="1"/>
</dbReference>
<protein>
    <submittedName>
        <fullName evidence="6">Ankyrin repeat domain-containing protein</fullName>
    </submittedName>
</protein>
<dbReference type="KEGG" id="sand:H3309_13725"/>
<feature type="repeat" description="ANK" evidence="3">
    <location>
        <begin position="131"/>
        <end position="163"/>
    </location>
</feature>
<dbReference type="EMBL" id="CP059851">
    <property type="protein sequence ID" value="QMW24691.1"/>
    <property type="molecule type" value="Genomic_DNA"/>
</dbReference>
<dbReference type="SMART" id="SM00248">
    <property type="entry name" value="ANK"/>
    <property type="match status" value="4"/>
</dbReference>
<keyword evidence="1" id="KW-0677">Repeat</keyword>
<dbReference type="PANTHER" id="PTHR24171:SF8">
    <property type="entry name" value="BRCA1-ASSOCIATED RING DOMAIN PROTEIN 1"/>
    <property type="match status" value="1"/>
</dbReference>
<dbReference type="InterPro" id="IPR036770">
    <property type="entry name" value="Ankyrin_rpt-contain_sf"/>
</dbReference>
<dbReference type="GO" id="GO:0085020">
    <property type="term" value="P:protein K6-linked ubiquitination"/>
    <property type="evidence" value="ECO:0007669"/>
    <property type="project" value="TreeGrafter"/>
</dbReference>
<evidence type="ECO:0000313" key="7">
    <source>
        <dbReference type="Proteomes" id="UP000515292"/>
    </source>
</evidence>
<keyword evidence="2 3" id="KW-0040">ANK repeat</keyword>
<reference evidence="6 7" key="1">
    <citation type="submission" date="2020-07" db="EMBL/GenBank/DDBJ databases">
        <title>Complete genome sequence for Sandaracinobacter sp. M6.</title>
        <authorList>
            <person name="Tang Y."/>
            <person name="Liu Q."/>
            <person name="Guo Z."/>
            <person name="Lei P."/>
            <person name="Huang B."/>
        </authorList>
    </citation>
    <scope>NUCLEOTIDE SEQUENCE [LARGE SCALE GENOMIC DNA]</scope>
    <source>
        <strain evidence="6 7">M6</strain>
    </source>
</reference>
<sequence length="202" mass="21499">MRFFTSWVRVAVAAIAFALVVTPAAAQFSDSFNFLKAVREKDVLKAKGFLDKPGSVLVNTKDRTTGEAALHIVTRRGDVPWMAFMLQNGADPNIRDGEGNTPLLIAAQMGFTDGIRVLLLGKAGVDVANGRGETALIKAVQQRDLPTARALLEAGADPDRPDNAAGLSARDYAAQDRRNSAMAKLLADAPKKKSAPTTGPKL</sequence>
<feature type="region of interest" description="Disordered" evidence="4">
    <location>
        <begin position="155"/>
        <end position="202"/>
    </location>
</feature>
<dbReference type="PANTHER" id="PTHR24171">
    <property type="entry name" value="ANKYRIN REPEAT DOMAIN-CONTAINING PROTEIN 39-RELATED"/>
    <property type="match status" value="1"/>
</dbReference>
<feature type="chain" id="PRO_5028828316" evidence="5">
    <location>
        <begin position="27"/>
        <end position="202"/>
    </location>
</feature>